<gene>
    <name evidence="3" type="ordered locus">Glov_1636</name>
</gene>
<evidence type="ECO:0000256" key="1">
    <source>
        <dbReference type="SAM" id="MobiDB-lite"/>
    </source>
</evidence>
<keyword evidence="2" id="KW-1133">Transmembrane helix</keyword>
<name>B3E9S6_TRIL1</name>
<dbReference type="EMBL" id="CP001089">
    <property type="protein sequence ID" value="ACD95352.1"/>
    <property type="molecule type" value="Genomic_DNA"/>
</dbReference>
<accession>B3E9S6</accession>
<proteinExistence type="predicted"/>
<dbReference type="OrthoDB" id="5397530at2"/>
<dbReference type="AlphaFoldDB" id="B3E9S6"/>
<evidence type="ECO:0000313" key="3">
    <source>
        <dbReference type="EMBL" id="ACD95352.1"/>
    </source>
</evidence>
<dbReference type="Proteomes" id="UP000002420">
    <property type="component" value="Chromosome"/>
</dbReference>
<evidence type="ECO:0000256" key="2">
    <source>
        <dbReference type="SAM" id="Phobius"/>
    </source>
</evidence>
<keyword evidence="2" id="KW-0812">Transmembrane</keyword>
<feature type="region of interest" description="Disordered" evidence="1">
    <location>
        <begin position="303"/>
        <end position="345"/>
    </location>
</feature>
<dbReference type="STRING" id="398767.Glov_1636"/>
<keyword evidence="2" id="KW-0472">Membrane</keyword>
<feature type="region of interest" description="Disordered" evidence="1">
    <location>
        <begin position="185"/>
        <end position="254"/>
    </location>
</feature>
<keyword evidence="4" id="KW-1185">Reference proteome</keyword>
<reference evidence="3 4" key="1">
    <citation type="submission" date="2008-05" db="EMBL/GenBank/DDBJ databases">
        <title>Complete sequence of chromosome of Geobacter lovleyi SZ.</title>
        <authorList>
            <consortium name="US DOE Joint Genome Institute"/>
            <person name="Lucas S."/>
            <person name="Copeland A."/>
            <person name="Lapidus A."/>
            <person name="Glavina del Rio T."/>
            <person name="Dalin E."/>
            <person name="Tice H."/>
            <person name="Bruce D."/>
            <person name="Goodwin L."/>
            <person name="Pitluck S."/>
            <person name="Chertkov O."/>
            <person name="Meincke L."/>
            <person name="Brettin T."/>
            <person name="Detter J.C."/>
            <person name="Han C."/>
            <person name="Tapia R."/>
            <person name="Kuske C.R."/>
            <person name="Schmutz J."/>
            <person name="Larimer F."/>
            <person name="Land M."/>
            <person name="Hauser L."/>
            <person name="Kyrpides N."/>
            <person name="Mikhailova N."/>
            <person name="Sung Y."/>
            <person name="Fletcher K.E."/>
            <person name="Ritalahti K.M."/>
            <person name="Loeffler F.E."/>
            <person name="Richardson P."/>
        </authorList>
    </citation>
    <scope>NUCLEOTIDE SEQUENCE [LARGE SCALE GENOMIC DNA]</scope>
    <source>
        <strain evidence="4">ATCC BAA-1151 / DSM 17278 / SZ</strain>
    </source>
</reference>
<feature type="compositionally biased region" description="Basic and acidic residues" evidence="1">
    <location>
        <begin position="218"/>
        <end position="231"/>
    </location>
</feature>
<feature type="compositionally biased region" description="Low complexity" evidence="1">
    <location>
        <begin position="314"/>
        <end position="332"/>
    </location>
</feature>
<evidence type="ECO:0000313" key="4">
    <source>
        <dbReference type="Proteomes" id="UP000002420"/>
    </source>
</evidence>
<dbReference type="eggNOG" id="COG0745">
    <property type="taxonomic scope" value="Bacteria"/>
</dbReference>
<dbReference type="HOGENOM" id="CLU_672256_0_0_7"/>
<sequence length="458" mass="50720">MINLLFISNSPRAELLRVHFQQILKIRIDVVEDFDHGLKDVFEKRPVTVCIQDQIVGVTGESVARHIQLLLGNAAPSFVLMHEGNAKARLISGLFNHLIDLNAPFELVCENLRKALQSLLGEQWGMVYNAPPEPEPVQPEPVADLALADQLVDDFIAETSIFNPRNAPALPTLETDSTLISDSLIERHLPGGPPAEPDAARTEPLEPSEIVPSAESPVLEHKPLVELEQQRPVRQVRQTPPAPPELKHLPVESDDGSVPVEELLQAFEENYRSRKRLIWRVCGAAVVMLLAGLLLFWMKQRGGTPKAPPPAGRQQLSSVQSQQPVVQPTVSSAGRPVAQKTDSLPSFIPANRRDAAYSNKKPGWSRYQSEKRDYRLFHADGRLKALQVLVLGDGSIAPAELKRILRELAGTDQFLVDRKELKAGVWLERAKLSGQGDLLIYRSKANGPIKAFVFARTP</sequence>
<organism evidence="3 4">
    <name type="scientific">Trichlorobacter lovleyi (strain ATCC BAA-1151 / DSM 17278 / SZ)</name>
    <name type="common">Geobacter lovleyi</name>
    <dbReference type="NCBI Taxonomy" id="398767"/>
    <lineage>
        <taxon>Bacteria</taxon>
        <taxon>Pseudomonadati</taxon>
        <taxon>Thermodesulfobacteriota</taxon>
        <taxon>Desulfuromonadia</taxon>
        <taxon>Geobacterales</taxon>
        <taxon>Geobacteraceae</taxon>
        <taxon>Trichlorobacter</taxon>
    </lineage>
</organism>
<dbReference type="KEGG" id="glo:Glov_1636"/>
<protein>
    <submittedName>
        <fullName evidence="3">Uncharacterized protein</fullName>
    </submittedName>
</protein>
<feature type="transmembrane region" description="Helical" evidence="2">
    <location>
        <begin position="277"/>
        <end position="298"/>
    </location>
</feature>
<dbReference type="RefSeq" id="WP_012469694.1">
    <property type="nucleotide sequence ID" value="NC_010814.1"/>
</dbReference>